<evidence type="ECO:0000313" key="2">
    <source>
        <dbReference type="EMBL" id="OHT06958.1"/>
    </source>
</evidence>
<feature type="coiled-coil region" evidence="1">
    <location>
        <begin position="318"/>
        <end position="345"/>
    </location>
</feature>
<dbReference type="Proteomes" id="UP000179807">
    <property type="component" value="Unassembled WGS sequence"/>
</dbReference>
<dbReference type="VEuPathDB" id="TrichDB:TRFO_24929"/>
<dbReference type="RefSeq" id="XP_068360094.1">
    <property type="nucleotide sequence ID" value="XM_068504027.1"/>
</dbReference>
<comment type="caution">
    <text evidence="2">The sequence shown here is derived from an EMBL/GenBank/DDBJ whole genome shotgun (WGS) entry which is preliminary data.</text>
</comment>
<dbReference type="EMBL" id="MLAK01000710">
    <property type="protein sequence ID" value="OHT06958.1"/>
    <property type="molecule type" value="Genomic_DNA"/>
</dbReference>
<evidence type="ECO:0000313" key="3">
    <source>
        <dbReference type="Proteomes" id="UP000179807"/>
    </source>
</evidence>
<proteinExistence type="predicted"/>
<protein>
    <submittedName>
        <fullName evidence="2">Uncharacterized protein</fullName>
    </submittedName>
</protein>
<organism evidence="2 3">
    <name type="scientific">Tritrichomonas foetus</name>
    <dbReference type="NCBI Taxonomy" id="1144522"/>
    <lineage>
        <taxon>Eukaryota</taxon>
        <taxon>Metamonada</taxon>
        <taxon>Parabasalia</taxon>
        <taxon>Tritrichomonadida</taxon>
        <taxon>Tritrichomonadidae</taxon>
        <taxon>Tritrichomonas</taxon>
    </lineage>
</organism>
<reference evidence="2" key="1">
    <citation type="submission" date="2016-10" db="EMBL/GenBank/DDBJ databases">
        <authorList>
            <person name="Benchimol M."/>
            <person name="Almeida L.G."/>
            <person name="Vasconcelos A.T."/>
            <person name="Perreira-Neves A."/>
            <person name="Rosa I.A."/>
            <person name="Tasca T."/>
            <person name="Bogo M.R."/>
            <person name="de Souza W."/>
        </authorList>
    </citation>
    <scope>NUCLEOTIDE SEQUENCE [LARGE SCALE GENOMIC DNA]</scope>
    <source>
        <strain evidence="2">K</strain>
    </source>
</reference>
<name>A0A1J4KB85_9EUKA</name>
<gene>
    <name evidence="2" type="ORF">TRFO_24929</name>
</gene>
<keyword evidence="1" id="KW-0175">Coiled coil</keyword>
<dbReference type="OrthoDB" id="10547419at2759"/>
<evidence type="ECO:0000256" key="1">
    <source>
        <dbReference type="SAM" id="Coils"/>
    </source>
</evidence>
<accession>A0A1J4KB85</accession>
<dbReference type="AlphaFoldDB" id="A0A1J4KB85"/>
<sequence length="628" mass="70077">MNDFFVGKPTKHCLIANSQNFIAVSHDGYTIFLKDNKSISRFFNFDEKLIKILFSPRGQSLYCIDKKLNVYHLLTTQKNLNKNPKFDHLISLSNISINNIKKNDSFIHIIPYEKVLYLILNNFIHIIRENEIISSSEFDRPITAVCSIPKDVAVSHEICELNHPSSSIILAGDKSGRISRISFPNKLIALPKISFPFVSKSDPISHISCENGKILVCGKFGTFYSTIIEKEGILPHPISSIFLTNDNDLLFVSEKRLFVSSLSNPSAFQAVPSFPARIACSSSSFALTEAGVLMPLTSQTPSNLNPRPQFIEYALNKLYAISNEANLLKQEISKAESRLNDYQLIKALQNFYKNHKNIKSVTKNSDGENNIYSNNSINDIIESNIAVNSLISPDGQVSSILEVQILTKGGYSCRGTSIAVHLKFTGQNSEIISLPSIQTTNVNWTRELKIVGPSAVKVDLLVFHESEAICIDSKIFDLIDLSAPIELNHVDIGKLAPMKAIVRQMDQKAPTSIQFKIKNEIPQSLIDPKAYISPYGEHWTVRIDSNVCFITAGTEATAIAARAAVLRRIKTEGLQTEDRIFNEKFDLVQNCGFELADAIDHSPLPTGELTQKVTELHTFANQWIESIT</sequence>
<dbReference type="GeneID" id="94838731"/>
<keyword evidence="3" id="KW-1185">Reference proteome</keyword>